<gene>
    <name evidence="1" type="ORF">ACHAWO_005811</name>
</gene>
<proteinExistence type="predicted"/>
<accession>A0ABD3P1T9</accession>
<organism evidence="1 2">
    <name type="scientific">Cyclotella atomus</name>
    <dbReference type="NCBI Taxonomy" id="382360"/>
    <lineage>
        <taxon>Eukaryota</taxon>
        <taxon>Sar</taxon>
        <taxon>Stramenopiles</taxon>
        <taxon>Ochrophyta</taxon>
        <taxon>Bacillariophyta</taxon>
        <taxon>Coscinodiscophyceae</taxon>
        <taxon>Thalassiosirophycidae</taxon>
        <taxon>Stephanodiscales</taxon>
        <taxon>Stephanodiscaceae</taxon>
        <taxon>Cyclotella</taxon>
    </lineage>
</organism>
<keyword evidence="2" id="KW-1185">Reference proteome</keyword>
<dbReference type="EMBL" id="JALLPJ020000833">
    <property type="protein sequence ID" value="KAL3781727.1"/>
    <property type="molecule type" value="Genomic_DNA"/>
</dbReference>
<dbReference type="Proteomes" id="UP001530400">
    <property type="component" value="Unassembled WGS sequence"/>
</dbReference>
<comment type="caution">
    <text evidence="1">The sequence shown here is derived from an EMBL/GenBank/DDBJ whole genome shotgun (WGS) entry which is preliminary data.</text>
</comment>
<name>A0ABD3P1T9_9STRA</name>
<evidence type="ECO:0000313" key="1">
    <source>
        <dbReference type="EMBL" id="KAL3781727.1"/>
    </source>
</evidence>
<evidence type="ECO:0000313" key="2">
    <source>
        <dbReference type="Proteomes" id="UP001530400"/>
    </source>
</evidence>
<sequence>MWTTSTPARGRDSRDAVAAAKWLKSRMNSTVGNQRRTIASTGSLPVGRVHGKSATAKKWLRFKNGLDWVITQAEVGDLLATAELGQDCRGLGVNVTEVYLVLALI</sequence>
<dbReference type="AlphaFoldDB" id="A0ABD3P1T9"/>
<reference evidence="1 2" key="1">
    <citation type="submission" date="2024-10" db="EMBL/GenBank/DDBJ databases">
        <title>Updated reference genomes for cyclostephanoid diatoms.</title>
        <authorList>
            <person name="Roberts W.R."/>
            <person name="Alverson A.J."/>
        </authorList>
    </citation>
    <scope>NUCLEOTIDE SEQUENCE [LARGE SCALE GENOMIC DNA]</scope>
    <source>
        <strain evidence="1 2">AJA010-31</strain>
    </source>
</reference>
<protein>
    <submittedName>
        <fullName evidence="1">Uncharacterized protein</fullName>
    </submittedName>
</protein>